<keyword evidence="4" id="KW-1185">Reference proteome</keyword>
<evidence type="ECO:0000313" key="3">
    <source>
        <dbReference type="EMBL" id="KAK3016404.1"/>
    </source>
</evidence>
<protein>
    <submittedName>
        <fullName evidence="3">Uncharacterized protein</fullName>
    </submittedName>
</protein>
<organism evidence="3 4">
    <name type="scientific">Escallonia herrerae</name>
    <dbReference type="NCBI Taxonomy" id="1293975"/>
    <lineage>
        <taxon>Eukaryota</taxon>
        <taxon>Viridiplantae</taxon>
        <taxon>Streptophyta</taxon>
        <taxon>Embryophyta</taxon>
        <taxon>Tracheophyta</taxon>
        <taxon>Spermatophyta</taxon>
        <taxon>Magnoliopsida</taxon>
        <taxon>eudicotyledons</taxon>
        <taxon>Gunneridae</taxon>
        <taxon>Pentapetalae</taxon>
        <taxon>asterids</taxon>
        <taxon>campanulids</taxon>
        <taxon>Escalloniales</taxon>
        <taxon>Escalloniaceae</taxon>
        <taxon>Escallonia</taxon>
    </lineage>
</organism>
<dbReference type="InterPro" id="IPR040389">
    <property type="entry name" value="SMR"/>
</dbReference>
<dbReference type="Proteomes" id="UP001188597">
    <property type="component" value="Unassembled WGS sequence"/>
</dbReference>
<dbReference type="PANTHER" id="PTHR33142:SF15">
    <property type="entry name" value="CYCLIN-DEPENDENT PROTEIN KINASE INHIBITOR SMR4"/>
    <property type="match status" value="1"/>
</dbReference>
<evidence type="ECO:0000256" key="2">
    <source>
        <dbReference type="ARBA" id="ARBA00023306"/>
    </source>
</evidence>
<dbReference type="GO" id="GO:0004860">
    <property type="term" value="F:protein kinase inhibitor activity"/>
    <property type="evidence" value="ECO:0007669"/>
    <property type="project" value="UniProtKB-KW"/>
</dbReference>
<evidence type="ECO:0000256" key="1">
    <source>
        <dbReference type="ARBA" id="ARBA00023013"/>
    </source>
</evidence>
<proteinExistence type="predicted"/>
<gene>
    <name evidence="3" type="ORF">RJ639_007051</name>
</gene>
<keyword evidence="1" id="KW-0649">Protein kinase inhibitor</keyword>
<dbReference type="AlphaFoldDB" id="A0AA88VYB4"/>
<dbReference type="GO" id="GO:0005634">
    <property type="term" value="C:nucleus"/>
    <property type="evidence" value="ECO:0007669"/>
    <property type="project" value="TreeGrafter"/>
</dbReference>
<dbReference type="PANTHER" id="PTHR33142">
    <property type="entry name" value="CYCLIN-DEPENDENT PROTEIN KINASE INHIBITOR SMR13"/>
    <property type="match status" value="1"/>
</dbReference>
<evidence type="ECO:0000313" key="4">
    <source>
        <dbReference type="Proteomes" id="UP001188597"/>
    </source>
</evidence>
<comment type="caution">
    <text evidence="3">The sequence shown here is derived from an EMBL/GenBank/DDBJ whole genome shotgun (WGS) entry which is preliminary data.</text>
</comment>
<name>A0AA88VYB4_9ASTE</name>
<sequence>MGDSDECTTPKCRIPAAAVCPPAPRKKVQERAKKKPLKSGYFHPPDLDMFFAMEPRRGAAYAKWGFGSTNKTLGKLRKPHSSKSMALA</sequence>
<keyword evidence="2" id="KW-0131">Cell cycle</keyword>
<dbReference type="EMBL" id="JAVXUP010001070">
    <property type="protein sequence ID" value="KAK3016404.1"/>
    <property type="molecule type" value="Genomic_DNA"/>
</dbReference>
<reference evidence="3" key="1">
    <citation type="submission" date="2022-12" db="EMBL/GenBank/DDBJ databases">
        <title>Draft genome assemblies for two species of Escallonia (Escalloniales).</title>
        <authorList>
            <person name="Chanderbali A."/>
            <person name="Dervinis C."/>
            <person name="Anghel I."/>
            <person name="Soltis D."/>
            <person name="Soltis P."/>
            <person name="Zapata F."/>
        </authorList>
    </citation>
    <scope>NUCLEOTIDE SEQUENCE</scope>
    <source>
        <strain evidence="3">UCBG64.0493</strain>
        <tissue evidence="3">Leaf</tissue>
    </source>
</reference>
<accession>A0AA88VYB4</accession>
<dbReference type="GO" id="GO:0032875">
    <property type="term" value="P:regulation of DNA endoreduplication"/>
    <property type="evidence" value="ECO:0007669"/>
    <property type="project" value="InterPro"/>
</dbReference>